<dbReference type="Proteomes" id="UP001056120">
    <property type="component" value="Linkage Group LG01"/>
</dbReference>
<sequence>MVYVLKELEKLKKKKDKKRKSHDGGDDIDEGGDDDKGNGGKDEGEKKDDDLNDNPNQDEDLGKSLVVYEGEKASGGQPENDMIFYVEKDIEEGMEDAETLFHTLFHDHDQKKDTKSLEDELDPELAELFKDIDDEVSLPEKYIYVDTQREVITGIDYMMRLSRRRLSVPELNEPETKPFVNVLGEALAKKLYALKLIYQSKNFKHLY</sequence>
<comment type="caution">
    <text evidence="1">The sequence shown here is derived from an EMBL/GenBank/DDBJ whole genome shotgun (WGS) entry which is preliminary data.</text>
</comment>
<reference evidence="2" key="1">
    <citation type="journal article" date="2022" name="Mol. Ecol. Resour.">
        <title>The genomes of chicory, endive, great burdock and yacon provide insights into Asteraceae palaeo-polyploidization history and plant inulin production.</title>
        <authorList>
            <person name="Fan W."/>
            <person name="Wang S."/>
            <person name="Wang H."/>
            <person name="Wang A."/>
            <person name="Jiang F."/>
            <person name="Liu H."/>
            <person name="Zhao H."/>
            <person name="Xu D."/>
            <person name="Zhang Y."/>
        </authorList>
    </citation>
    <scope>NUCLEOTIDE SEQUENCE [LARGE SCALE GENOMIC DNA]</scope>
    <source>
        <strain evidence="2">cv. Yunnan</strain>
    </source>
</reference>
<accession>A0ACB9K928</accession>
<keyword evidence="2" id="KW-1185">Reference proteome</keyword>
<name>A0ACB9K928_9ASTR</name>
<dbReference type="EMBL" id="CM042018">
    <property type="protein sequence ID" value="KAI3828739.1"/>
    <property type="molecule type" value="Genomic_DNA"/>
</dbReference>
<organism evidence="1 2">
    <name type="scientific">Smallanthus sonchifolius</name>
    <dbReference type="NCBI Taxonomy" id="185202"/>
    <lineage>
        <taxon>Eukaryota</taxon>
        <taxon>Viridiplantae</taxon>
        <taxon>Streptophyta</taxon>
        <taxon>Embryophyta</taxon>
        <taxon>Tracheophyta</taxon>
        <taxon>Spermatophyta</taxon>
        <taxon>Magnoliopsida</taxon>
        <taxon>eudicotyledons</taxon>
        <taxon>Gunneridae</taxon>
        <taxon>Pentapetalae</taxon>
        <taxon>asterids</taxon>
        <taxon>campanulids</taxon>
        <taxon>Asterales</taxon>
        <taxon>Asteraceae</taxon>
        <taxon>Asteroideae</taxon>
        <taxon>Heliantheae alliance</taxon>
        <taxon>Millerieae</taxon>
        <taxon>Smallanthus</taxon>
    </lineage>
</organism>
<proteinExistence type="predicted"/>
<protein>
    <submittedName>
        <fullName evidence="1">Uncharacterized protein</fullName>
    </submittedName>
</protein>
<gene>
    <name evidence="1" type="ORF">L1987_02848</name>
</gene>
<reference evidence="1 2" key="2">
    <citation type="journal article" date="2022" name="Mol. Ecol. Resour.">
        <title>The genomes of chicory, endive, great burdock and yacon provide insights into Asteraceae paleo-polyploidization history and plant inulin production.</title>
        <authorList>
            <person name="Fan W."/>
            <person name="Wang S."/>
            <person name="Wang H."/>
            <person name="Wang A."/>
            <person name="Jiang F."/>
            <person name="Liu H."/>
            <person name="Zhao H."/>
            <person name="Xu D."/>
            <person name="Zhang Y."/>
        </authorList>
    </citation>
    <scope>NUCLEOTIDE SEQUENCE [LARGE SCALE GENOMIC DNA]</scope>
    <source>
        <strain evidence="2">cv. Yunnan</strain>
        <tissue evidence="1">Leaves</tissue>
    </source>
</reference>
<evidence type="ECO:0000313" key="1">
    <source>
        <dbReference type="EMBL" id="KAI3828739.1"/>
    </source>
</evidence>
<evidence type="ECO:0000313" key="2">
    <source>
        <dbReference type="Proteomes" id="UP001056120"/>
    </source>
</evidence>